<dbReference type="SUPFAM" id="SSF109755">
    <property type="entry name" value="PhoU-like"/>
    <property type="match status" value="1"/>
</dbReference>
<dbReference type="Pfam" id="PF01895">
    <property type="entry name" value="PhoU"/>
    <property type="match status" value="2"/>
</dbReference>
<comment type="subcellular location">
    <subcellularLocation>
        <location evidence="2">Cytoplasm</location>
    </subcellularLocation>
</comment>
<dbReference type="EMBL" id="CP003924">
    <property type="protein sequence ID" value="AGS33704.1"/>
    <property type="molecule type" value="Genomic_DNA"/>
</dbReference>
<dbReference type="HOGENOM" id="CLU_078518_1_0_11"/>
<comment type="function">
    <text evidence="2">Plays a role in the regulation of phosphate uptake.</text>
</comment>
<dbReference type="RefSeq" id="WP_020933639.1">
    <property type="nucleotide sequence ID" value="NC_021915.1"/>
</dbReference>
<dbReference type="eggNOG" id="COG0704">
    <property type="taxonomic scope" value="Bacteria"/>
</dbReference>
<evidence type="ECO:0000313" key="5">
    <source>
        <dbReference type="Proteomes" id="UP000015388"/>
    </source>
</evidence>
<keyword evidence="1 2" id="KW-0592">Phosphate transport</keyword>
<dbReference type="GO" id="GO:0045936">
    <property type="term" value="P:negative regulation of phosphate metabolic process"/>
    <property type="evidence" value="ECO:0007669"/>
    <property type="project" value="InterPro"/>
</dbReference>
<reference evidence="4 5" key="1">
    <citation type="submission" date="2012-11" db="EMBL/GenBank/DDBJ databases">
        <title>The complete genome sequence of Corynebacterium maris Coryn-1 (=DSM 45190).</title>
        <authorList>
            <person name="Schaffert L."/>
            <person name="Albersmeier A."/>
            <person name="Kalinowski J."/>
            <person name="Ruckert C."/>
        </authorList>
    </citation>
    <scope>NUCLEOTIDE SEQUENCE [LARGE SCALE GENOMIC DNA]</scope>
    <source>
        <strain evidence="5">Coryn-1</strain>
    </source>
</reference>
<accession>S5SRH1</accession>
<dbReference type="PANTHER" id="PTHR42930:SF3">
    <property type="entry name" value="PHOSPHATE-SPECIFIC TRANSPORT SYSTEM ACCESSORY PROTEIN PHOU"/>
    <property type="match status" value="1"/>
</dbReference>
<dbReference type="InterPro" id="IPR026022">
    <property type="entry name" value="PhoU_dom"/>
</dbReference>
<dbReference type="Gene3D" id="1.20.58.220">
    <property type="entry name" value="Phosphate transport system protein phou homolog 2, domain 2"/>
    <property type="match status" value="1"/>
</dbReference>
<dbReference type="InterPro" id="IPR028366">
    <property type="entry name" value="PhoU"/>
</dbReference>
<gene>
    <name evidence="4" type="ORF">B841_01105</name>
</gene>
<dbReference type="GO" id="GO:0006817">
    <property type="term" value="P:phosphate ion transport"/>
    <property type="evidence" value="ECO:0007669"/>
    <property type="project" value="UniProtKB-KW"/>
</dbReference>
<dbReference type="KEGG" id="cmd:B841_01105"/>
<comment type="similarity">
    <text evidence="2">Belongs to the PhoU family.</text>
</comment>
<evidence type="ECO:0000313" key="4">
    <source>
        <dbReference type="EMBL" id="AGS33704.1"/>
    </source>
</evidence>
<evidence type="ECO:0000256" key="2">
    <source>
        <dbReference type="PIRNR" id="PIRNR003107"/>
    </source>
</evidence>
<dbReference type="InterPro" id="IPR038078">
    <property type="entry name" value="PhoU-like_sf"/>
</dbReference>
<keyword evidence="2" id="KW-0813">Transport</keyword>
<feature type="domain" description="PhoU" evidence="3">
    <location>
        <begin position="123"/>
        <end position="204"/>
    </location>
</feature>
<organism evidence="4 5">
    <name type="scientific">Corynebacterium maris DSM 45190</name>
    <dbReference type="NCBI Taxonomy" id="1224163"/>
    <lineage>
        <taxon>Bacteria</taxon>
        <taxon>Bacillati</taxon>
        <taxon>Actinomycetota</taxon>
        <taxon>Actinomycetes</taxon>
        <taxon>Mycobacteriales</taxon>
        <taxon>Corynebacteriaceae</taxon>
        <taxon>Corynebacterium</taxon>
    </lineage>
</organism>
<comment type="subunit">
    <text evidence="2">Homodimer.</text>
</comment>
<protein>
    <recommendedName>
        <fullName evidence="2">Phosphate-specific transport system accessory protein PhoU</fullName>
    </recommendedName>
</protein>
<dbReference type="OrthoDB" id="9814256at2"/>
<keyword evidence="5" id="KW-1185">Reference proteome</keyword>
<dbReference type="GO" id="GO:0030643">
    <property type="term" value="P:intracellular phosphate ion homeostasis"/>
    <property type="evidence" value="ECO:0007669"/>
    <property type="project" value="InterPro"/>
</dbReference>
<evidence type="ECO:0000256" key="1">
    <source>
        <dbReference type="ARBA" id="ARBA00022592"/>
    </source>
</evidence>
<sequence length="235" mass="25693">MRVIYREELDAFSRDLVIMCDTVRTVMAQASVGLIEGSLTATEEALSAAAGLDELKARCEQRAIDLLARQTPLASDLRQVVTSIYIVTNFDRMGALAMSIAELARGRHPEPALTEEVAPLVVKASELVQSMAAKVQGLLEDPDADVAVALAGEDDAVDKIRDEMVAMATLRPWPHEARHAADTVLLARFYERYGDHCVSVASRIVYLTTGMDPETYLAQREGDDAPEKGYWPEGS</sequence>
<feature type="domain" description="PhoU" evidence="3">
    <location>
        <begin position="18"/>
        <end position="103"/>
    </location>
</feature>
<dbReference type="PATRIC" id="fig|1224163.3.peg.222"/>
<dbReference type="GO" id="GO:0005737">
    <property type="term" value="C:cytoplasm"/>
    <property type="evidence" value="ECO:0007669"/>
    <property type="project" value="UniProtKB-SubCell"/>
</dbReference>
<dbReference type="PIRSF" id="PIRSF003107">
    <property type="entry name" value="PhoU"/>
    <property type="match status" value="1"/>
</dbReference>
<keyword evidence="2" id="KW-0963">Cytoplasm</keyword>
<evidence type="ECO:0000259" key="3">
    <source>
        <dbReference type="Pfam" id="PF01895"/>
    </source>
</evidence>
<dbReference type="AlphaFoldDB" id="S5SRH1"/>
<proteinExistence type="inferred from homology"/>
<dbReference type="Proteomes" id="UP000015388">
    <property type="component" value="Chromosome"/>
</dbReference>
<dbReference type="PANTHER" id="PTHR42930">
    <property type="entry name" value="PHOSPHATE-SPECIFIC TRANSPORT SYSTEM ACCESSORY PROTEIN PHOU"/>
    <property type="match status" value="1"/>
</dbReference>
<name>S5SRH1_9CORY</name>
<dbReference type="STRING" id="1224163.B841_01105"/>